<comment type="similarity">
    <text evidence="1">Belongs to the LysR transcriptional regulatory family.</text>
</comment>
<evidence type="ECO:0000256" key="3">
    <source>
        <dbReference type="ARBA" id="ARBA00023125"/>
    </source>
</evidence>
<reference evidence="6 7" key="1">
    <citation type="submission" date="2020-11" db="EMBL/GenBank/DDBJ databases">
        <title>Algicoccus daihaiensis sp.nov., isolated from Daihai Lake in Inner Mongolia.</title>
        <authorList>
            <person name="Kai J."/>
        </authorList>
    </citation>
    <scope>NUCLEOTIDE SEQUENCE [LARGE SCALE GENOMIC DNA]</scope>
    <source>
        <strain evidence="7">f23</strain>
    </source>
</reference>
<dbReference type="InterPro" id="IPR036390">
    <property type="entry name" value="WH_DNA-bd_sf"/>
</dbReference>
<evidence type="ECO:0000313" key="6">
    <source>
        <dbReference type="EMBL" id="UOD50888.1"/>
    </source>
</evidence>
<dbReference type="InterPro" id="IPR000847">
    <property type="entry name" value="LysR_HTH_N"/>
</dbReference>
<proteinExistence type="inferred from homology"/>
<dbReference type="Proteomes" id="UP000831607">
    <property type="component" value="Chromosome"/>
</dbReference>
<dbReference type="Gene3D" id="1.10.10.10">
    <property type="entry name" value="Winged helix-like DNA-binding domain superfamily/Winged helix DNA-binding domain"/>
    <property type="match status" value="1"/>
</dbReference>
<dbReference type="CDD" id="cd05466">
    <property type="entry name" value="PBP2_LTTR_substrate"/>
    <property type="match status" value="1"/>
</dbReference>
<evidence type="ECO:0000259" key="5">
    <source>
        <dbReference type="PROSITE" id="PS50931"/>
    </source>
</evidence>
<keyword evidence="4" id="KW-0804">Transcription</keyword>
<evidence type="ECO:0000256" key="4">
    <source>
        <dbReference type="ARBA" id="ARBA00023163"/>
    </source>
</evidence>
<accession>A0ABY4ALG4</accession>
<protein>
    <submittedName>
        <fullName evidence="6">LysR family transcriptional regulator</fullName>
    </submittedName>
</protein>
<dbReference type="Pfam" id="PF03466">
    <property type="entry name" value="LysR_substrate"/>
    <property type="match status" value="1"/>
</dbReference>
<dbReference type="PANTHER" id="PTHR30126">
    <property type="entry name" value="HTH-TYPE TRANSCRIPTIONAL REGULATOR"/>
    <property type="match status" value="1"/>
</dbReference>
<dbReference type="SUPFAM" id="SSF46785">
    <property type="entry name" value="Winged helix' DNA-binding domain"/>
    <property type="match status" value="1"/>
</dbReference>
<dbReference type="EMBL" id="CP063982">
    <property type="protein sequence ID" value="UOD50888.1"/>
    <property type="molecule type" value="Genomic_DNA"/>
</dbReference>
<dbReference type="InterPro" id="IPR005119">
    <property type="entry name" value="LysR_subst-bd"/>
</dbReference>
<evidence type="ECO:0000313" key="7">
    <source>
        <dbReference type="Proteomes" id="UP000831607"/>
    </source>
</evidence>
<dbReference type="PROSITE" id="PS50931">
    <property type="entry name" value="HTH_LYSR"/>
    <property type="match status" value="1"/>
</dbReference>
<dbReference type="Pfam" id="PF00126">
    <property type="entry name" value="HTH_1"/>
    <property type="match status" value="1"/>
</dbReference>
<feature type="domain" description="HTH lysR-type" evidence="5">
    <location>
        <begin position="15"/>
        <end position="72"/>
    </location>
</feature>
<keyword evidence="7" id="KW-1185">Reference proteome</keyword>
<organism evidence="6 7">
    <name type="scientific">Orrella daihaiensis</name>
    <dbReference type="NCBI Taxonomy" id="2782176"/>
    <lineage>
        <taxon>Bacteria</taxon>
        <taxon>Pseudomonadati</taxon>
        <taxon>Pseudomonadota</taxon>
        <taxon>Betaproteobacteria</taxon>
        <taxon>Burkholderiales</taxon>
        <taxon>Alcaligenaceae</taxon>
        <taxon>Orrella</taxon>
    </lineage>
</organism>
<keyword evidence="2" id="KW-0805">Transcription regulation</keyword>
<keyword evidence="3" id="KW-0238">DNA-binding</keyword>
<gene>
    <name evidence="6" type="ORF">DHf2319_02900</name>
</gene>
<dbReference type="Gene3D" id="3.40.190.290">
    <property type="match status" value="1"/>
</dbReference>
<dbReference type="PANTHER" id="PTHR30126:SF98">
    <property type="entry name" value="HTH-TYPE TRANSCRIPTIONAL ACTIVATOR BAUR"/>
    <property type="match status" value="1"/>
</dbReference>
<evidence type="ECO:0000256" key="1">
    <source>
        <dbReference type="ARBA" id="ARBA00009437"/>
    </source>
</evidence>
<sequence length="307" mass="33887">MKVKKKALLGQLSDTDFRLLQVYQAVVNCGGFSAAELELNIGMSTISRHIKDLETRLGLVLCQRGRSGFALTSEGKQVYAEACKLFGALEQFRTGIDDIHGRLGGELKIAVFEKTTSNPNAKIPRAISTFVHAAPDVSLSLHVRPINEIERAVIDGSYDLGIIPGHRDSQCLQYTPLFTEDMQLYCSTDHPLSAVTHQSLEWDEVSGHPLAGLAYHSPNLQTTHKAGLTRTAHAYDQEGVATFILSGKFIGFLPSHYAHYFEIMGQLVAISPQTLNYQATYFAITRHSPPPCRATKMFIDCLIDAHQ</sequence>
<dbReference type="SUPFAM" id="SSF53850">
    <property type="entry name" value="Periplasmic binding protein-like II"/>
    <property type="match status" value="1"/>
</dbReference>
<evidence type="ECO:0000256" key="2">
    <source>
        <dbReference type="ARBA" id="ARBA00023015"/>
    </source>
</evidence>
<dbReference type="RefSeq" id="WP_243479300.1">
    <property type="nucleotide sequence ID" value="NZ_CP063982.1"/>
</dbReference>
<dbReference type="InterPro" id="IPR036388">
    <property type="entry name" value="WH-like_DNA-bd_sf"/>
</dbReference>
<name>A0ABY4ALG4_9BURK</name>